<dbReference type="FunFam" id="1.25.40.10:FF:000348">
    <property type="entry name" value="Pentatricopeptide repeat-containing protein chloroplastic"/>
    <property type="match status" value="1"/>
</dbReference>
<organism evidence="3 4">
    <name type="scientific">Cucumis melo var. makuwa</name>
    <name type="common">Oriental melon</name>
    <dbReference type="NCBI Taxonomy" id="1194695"/>
    <lineage>
        <taxon>Eukaryota</taxon>
        <taxon>Viridiplantae</taxon>
        <taxon>Streptophyta</taxon>
        <taxon>Embryophyta</taxon>
        <taxon>Tracheophyta</taxon>
        <taxon>Spermatophyta</taxon>
        <taxon>Magnoliopsida</taxon>
        <taxon>eudicotyledons</taxon>
        <taxon>Gunneridae</taxon>
        <taxon>Pentapetalae</taxon>
        <taxon>rosids</taxon>
        <taxon>fabids</taxon>
        <taxon>Cucurbitales</taxon>
        <taxon>Cucurbitaceae</taxon>
        <taxon>Benincaseae</taxon>
        <taxon>Cucumis</taxon>
    </lineage>
</organism>
<evidence type="ECO:0000256" key="2">
    <source>
        <dbReference type="PROSITE-ProRule" id="PRU00708"/>
    </source>
</evidence>
<reference evidence="3 4" key="1">
    <citation type="submission" date="2019-08" db="EMBL/GenBank/DDBJ databases">
        <title>Draft genome sequences of two oriental melons (Cucumis melo L. var makuwa).</title>
        <authorList>
            <person name="Kwon S.-Y."/>
        </authorList>
    </citation>
    <scope>NUCLEOTIDE SEQUENCE [LARGE SCALE GENOMIC DNA]</scope>
    <source>
        <strain evidence="4">cv. Chang Bougi</strain>
        <tissue evidence="3">Leaf</tissue>
    </source>
</reference>
<keyword evidence="1" id="KW-0677">Repeat</keyword>
<dbReference type="Gene3D" id="1.25.40.10">
    <property type="entry name" value="Tetratricopeptide repeat domain"/>
    <property type="match status" value="4"/>
</dbReference>
<sequence length="832" mass="94425">MFEEIKWVVGIEGIEGLEDGEGFDDGVLVPIRLDIEIDGQSFKDAFTWNRSVPDLEVVVFAKKTVKDLKLPPAFITQSIQDLNNYESDPEEFSKTLCKDLGIDNPESWTFYFKGMDCQCAISILCSPIYPGDVLHSFELKHFDCACASSKIFQFFKHSQSSHMLPLSIIRRVQFISRHFSSSPHLVTVPIRISKPTKKSCIEYLRNCKSMEQLKRIQSQIFRIGLEGDRDIINKLMAFCADLSLGNLRYAEKIFDYVQDPSLFVYNVMVKMYAKRGLLRKVLLLFQQLREDQLWPDNFTYPFVLKAIGCLRDVGQGEKLHGFVVKTGMNLDNYVCNSLMDMYSELGNVENAKKLFDEMTTRDSVSWNVMISGYVGCRRFEDAINTFREMQQEGNEKPDEATVVSTLSACTALKNLELGDEIHNYVRKELGFTPRIDNALLDMYAKCGCLNISRNIFDEMPMKNVICWTSMISGYINCGDLREARDLFDKSPVRDVVLWTAMINGYVQFHHFDDAVALFREMQIQKVKPDKFTVVTLLTGCAQLGALEQGKWIHGYLDENRITIDVVVGTALIEMYSKCGCVDKSLEIFYELEDKDTASWTSIICGLAMNGKTSEALRLFSEMELVGAKPDDITFIGVLSACSHGGLVEEGRRFFNSMKKVYRIEPKVEHYGCVVDLLGRAGLLDEAEELIQEISIENCEIVVSLYGALLSACRIHNNVDMGERLAKKLVNIEPCDSSIHALLANIYASADRWEDAKKVRRKMKELGVKKMPGCSSIEVDGIVHEFLVGDPSHPETIEIRSMLNRVSRQLLGLKESQLMSFDNDTQHCNFVES</sequence>
<dbReference type="InterPro" id="IPR011990">
    <property type="entry name" value="TPR-like_helical_dom_sf"/>
</dbReference>
<dbReference type="Pfam" id="PF01535">
    <property type="entry name" value="PPR"/>
    <property type="match status" value="6"/>
</dbReference>
<feature type="repeat" description="PPR" evidence="2">
    <location>
        <begin position="494"/>
        <end position="528"/>
    </location>
</feature>
<dbReference type="Pfam" id="PF13041">
    <property type="entry name" value="PPR_2"/>
    <property type="match status" value="3"/>
</dbReference>
<dbReference type="PROSITE" id="PS51375">
    <property type="entry name" value="PPR"/>
    <property type="match status" value="7"/>
</dbReference>
<dbReference type="PANTHER" id="PTHR47926">
    <property type="entry name" value="PENTATRICOPEPTIDE REPEAT-CONTAINING PROTEIN"/>
    <property type="match status" value="1"/>
</dbReference>
<dbReference type="GO" id="GO:0003723">
    <property type="term" value="F:RNA binding"/>
    <property type="evidence" value="ECO:0007669"/>
    <property type="project" value="InterPro"/>
</dbReference>
<dbReference type="GO" id="GO:0006338">
    <property type="term" value="P:chromatin remodeling"/>
    <property type="evidence" value="ECO:0007669"/>
    <property type="project" value="InterPro"/>
</dbReference>
<dbReference type="GO" id="GO:0000228">
    <property type="term" value="C:nuclear chromosome"/>
    <property type="evidence" value="ECO:0007669"/>
    <property type="project" value="InterPro"/>
</dbReference>
<dbReference type="PANTHER" id="PTHR47926:SF489">
    <property type="entry name" value="PENTATRICOPEPTIDE REPEAT-CONTAINING PROTEIN"/>
    <property type="match status" value="1"/>
</dbReference>
<dbReference type="InterPro" id="IPR006939">
    <property type="entry name" value="SNF5"/>
</dbReference>
<name>A0A5D3CSK6_CUCMM</name>
<dbReference type="EMBL" id="SSTD01009287">
    <property type="protein sequence ID" value="TYK14505.1"/>
    <property type="molecule type" value="Genomic_DNA"/>
</dbReference>
<gene>
    <name evidence="3" type="ORF">E5676_scaffold15G00190</name>
</gene>
<comment type="caution">
    <text evidence="3">The sequence shown here is derived from an EMBL/GenBank/DDBJ whole genome shotgun (WGS) entry which is preliminary data.</text>
</comment>
<dbReference type="GO" id="GO:0009451">
    <property type="term" value="P:RNA modification"/>
    <property type="evidence" value="ECO:0007669"/>
    <property type="project" value="InterPro"/>
</dbReference>
<evidence type="ECO:0000256" key="1">
    <source>
        <dbReference type="ARBA" id="ARBA00022737"/>
    </source>
</evidence>
<dbReference type="Proteomes" id="UP000321947">
    <property type="component" value="Unassembled WGS sequence"/>
</dbReference>
<dbReference type="FunFam" id="1.25.40.10:FF:000427">
    <property type="entry name" value="Pentatricopeptide repeat-containing protein chloroplastic"/>
    <property type="match status" value="1"/>
</dbReference>
<dbReference type="InterPro" id="IPR046848">
    <property type="entry name" value="E_motif"/>
</dbReference>
<feature type="repeat" description="PPR" evidence="2">
    <location>
        <begin position="735"/>
        <end position="769"/>
    </location>
</feature>
<dbReference type="AlphaFoldDB" id="A0A5D3CSK6"/>
<feature type="repeat" description="PPR" evidence="2">
    <location>
        <begin position="595"/>
        <end position="629"/>
    </location>
</feature>
<dbReference type="Pfam" id="PF04855">
    <property type="entry name" value="SNF5"/>
    <property type="match status" value="1"/>
</dbReference>
<dbReference type="InterPro" id="IPR046960">
    <property type="entry name" value="PPR_At4g14850-like_plant"/>
</dbReference>
<dbReference type="FunFam" id="1.25.40.10:FF:000989">
    <property type="entry name" value="Pentatricopeptide repeat-containing protein At1g31430"/>
    <property type="match status" value="1"/>
</dbReference>
<accession>A0A5D3CSK6</accession>
<feature type="repeat" description="PPR" evidence="2">
    <location>
        <begin position="331"/>
        <end position="361"/>
    </location>
</feature>
<evidence type="ECO:0000313" key="4">
    <source>
        <dbReference type="Proteomes" id="UP000321947"/>
    </source>
</evidence>
<feature type="repeat" description="PPR" evidence="2">
    <location>
        <begin position="261"/>
        <end position="295"/>
    </location>
</feature>
<feature type="repeat" description="PPR" evidence="2">
    <location>
        <begin position="362"/>
        <end position="396"/>
    </location>
</feature>
<dbReference type="Pfam" id="PF20431">
    <property type="entry name" value="E_motif"/>
    <property type="match status" value="1"/>
</dbReference>
<proteinExistence type="predicted"/>
<dbReference type="NCBIfam" id="TIGR00756">
    <property type="entry name" value="PPR"/>
    <property type="match status" value="6"/>
</dbReference>
<protein>
    <submittedName>
        <fullName evidence="3">Pentatricopeptide repeat-containing protein</fullName>
    </submittedName>
</protein>
<feature type="repeat" description="PPR" evidence="2">
    <location>
        <begin position="463"/>
        <end position="493"/>
    </location>
</feature>
<dbReference type="SUPFAM" id="SSF48452">
    <property type="entry name" value="TPR-like"/>
    <property type="match status" value="1"/>
</dbReference>
<dbReference type="InterPro" id="IPR002885">
    <property type="entry name" value="PPR_rpt"/>
</dbReference>
<evidence type="ECO:0000313" key="3">
    <source>
        <dbReference type="EMBL" id="TYK14505.1"/>
    </source>
</evidence>